<dbReference type="GO" id="GO:0009252">
    <property type="term" value="P:peptidoglycan biosynthetic process"/>
    <property type="evidence" value="ECO:0007669"/>
    <property type="project" value="UniProtKB-KW"/>
</dbReference>
<dbReference type="GO" id="GO:0005886">
    <property type="term" value="C:plasma membrane"/>
    <property type="evidence" value="ECO:0007669"/>
    <property type="project" value="UniProtKB-SubCell"/>
</dbReference>
<feature type="transmembrane region" description="Helical" evidence="8">
    <location>
        <begin position="234"/>
        <end position="255"/>
    </location>
</feature>
<protein>
    <submittedName>
        <fullName evidence="9">Polysaccharide biosynthesis protein</fullName>
    </submittedName>
</protein>
<dbReference type="InterPro" id="IPR024923">
    <property type="entry name" value="PG_synth_SpoVB"/>
</dbReference>
<keyword evidence="4" id="KW-0133">Cell shape</keyword>
<feature type="transmembrane region" description="Helical" evidence="8">
    <location>
        <begin position="405"/>
        <end position="424"/>
    </location>
</feature>
<feature type="transmembrane region" description="Helical" evidence="8">
    <location>
        <begin position="332"/>
        <end position="360"/>
    </location>
</feature>
<evidence type="ECO:0000256" key="1">
    <source>
        <dbReference type="ARBA" id="ARBA00004651"/>
    </source>
</evidence>
<evidence type="ECO:0000256" key="5">
    <source>
        <dbReference type="ARBA" id="ARBA00022984"/>
    </source>
</evidence>
<dbReference type="CDD" id="cd13124">
    <property type="entry name" value="MATE_SpoVB_like"/>
    <property type="match status" value="1"/>
</dbReference>
<feature type="transmembrane region" description="Helical" evidence="8">
    <location>
        <begin position="161"/>
        <end position="179"/>
    </location>
</feature>
<evidence type="ECO:0000256" key="4">
    <source>
        <dbReference type="ARBA" id="ARBA00022960"/>
    </source>
</evidence>
<feature type="transmembrane region" description="Helical" evidence="8">
    <location>
        <begin position="121"/>
        <end position="140"/>
    </location>
</feature>
<dbReference type="InterPro" id="IPR050833">
    <property type="entry name" value="Poly_Biosynth_Transport"/>
</dbReference>
<evidence type="ECO:0000256" key="8">
    <source>
        <dbReference type="SAM" id="Phobius"/>
    </source>
</evidence>
<feature type="transmembrane region" description="Helical" evidence="8">
    <location>
        <begin position="185"/>
        <end position="213"/>
    </location>
</feature>
<feature type="transmembrane region" description="Helical" evidence="8">
    <location>
        <begin position="462"/>
        <end position="485"/>
    </location>
</feature>
<feature type="transmembrane region" description="Helical" evidence="8">
    <location>
        <begin position="283"/>
        <end position="311"/>
    </location>
</feature>
<keyword evidence="10" id="KW-1185">Reference proteome</keyword>
<dbReference type="InterPro" id="IPR004268">
    <property type="entry name" value="MurJ"/>
</dbReference>
<organism evidence="9 10">
    <name type="scientific">Candidatus Galacturonatibacter soehngenii</name>
    <dbReference type="NCBI Taxonomy" id="2307010"/>
    <lineage>
        <taxon>Bacteria</taxon>
        <taxon>Bacillati</taxon>
        <taxon>Bacillota</taxon>
        <taxon>Clostridia</taxon>
        <taxon>Lachnospirales</taxon>
        <taxon>Lachnospiraceae</taxon>
        <taxon>Candidatus Galacturonatibacter</taxon>
    </lineage>
</organism>
<comment type="subcellular location">
    <subcellularLocation>
        <location evidence="1">Cell membrane</location>
        <topology evidence="1">Multi-pass membrane protein</topology>
    </subcellularLocation>
</comment>
<proteinExistence type="predicted"/>
<feature type="transmembrane region" description="Helical" evidence="8">
    <location>
        <begin position="12"/>
        <end position="31"/>
    </location>
</feature>
<evidence type="ECO:0000256" key="3">
    <source>
        <dbReference type="ARBA" id="ARBA00022692"/>
    </source>
</evidence>
<comment type="caution">
    <text evidence="9">The sequence shown here is derived from an EMBL/GenBank/DDBJ whole genome shotgun (WGS) entry which is preliminary data.</text>
</comment>
<keyword evidence="6 8" id="KW-1133">Transmembrane helix</keyword>
<dbReference type="AlphaFoldDB" id="A0A7V7QMB3"/>
<sequence>MGKQIEKSGFVKQASILALGGIICRIIGILYKRPLSLLIGKEGIGYFTLANNVYLMILLVASYSIPSALSKEIAKSLAKKEYINVQRIFYCAIFYVVIVGGGASLFAYFGATFLAEQNSVLVLKVFAPTIFLSGLVGVLRGYFQGHGSLTQTSVSQIFEQILNAVISIGAAYFLMQAVAKDTTTQAIFGATGSAIGTGAGVLGAFIFMLWRYFLNRKERAQKRMLSTEEKVESYTTIFKNIFFTITPFILCTAIYNLNTIINQTLYIKILMYKNGLMEETVSAMYGIFAGQAVVIANIPIALASAMSVALIPRIASNYSLGKTKDCNQQIDVAIRVTMLIAIPSAVGIAVLALPIVSILFPLKDTMTQAAQLLFNLSISIVFYSLSTLTNTVLQGIGKINIPVINAVFALIMQTIVLVILLITFGGNLNVLVLASIVNAFLICLLNQMAIKRILSYHIKWKENFIIPIVCASIMGGMTKLIYYVLYLVSASNLFSIIVTIPLAVAIYFIFIIKFGAIGEKELLSFPKGDVVIMIASKLNLL</sequence>
<evidence type="ECO:0000256" key="7">
    <source>
        <dbReference type="ARBA" id="ARBA00023136"/>
    </source>
</evidence>
<dbReference type="PIRSF" id="PIRSF038958">
    <property type="entry name" value="PG_synth_SpoVB"/>
    <property type="match status" value="1"/>
</dbReference>
<evidence type="ECO:0000313" key="9">
    <source>
        <dbReference type="EMBL" id="KAB1439801.1"/>
    </source>
</evidence>
<dbReference type="Proteomes" id="UP000461768">
    <property type="component" value="Unassembled WGS sequence"/>
</dbReference>
<gene>
    <name evidence="9" type="ORF">F7O84_05295</name>
</gene>
<keyword evidence="5" id="KW-0573">Peptidoglycan synthesis</keyword>
<feature type="transmembrane region" description="Helical" evidence="8">
    <location>
        <begin position="43"/>
        <end position="66"/>
    </location>
</feature>
<feature type="transmembrane region" description="Helical" evidence="8">
    <location>
        <begin position="430"/>
        <end position="450"/>
    </location>
</feature>
<accession>A0A7V7QMB3</accession>
<dbReference type="Pfam" id="PF03023">
    <property type="entry name" value="MurJ"/>
    <property type="match status" value="1"/>
</dbReference>
<keyword evidence="3 8" id="KW-0812">Transmembrane</keyword>
<dbReference type="OrthoDB" id="9775950at2"/>
<feature type="transmembrane region" description="Helical" evidence="8">
    <location>
        <begin position="491"/>
        <end position="512"/>
    </location>
</feature>
<keyword evidence="2" id="KW-1003">Cell membrane</keyword>
<name>A0A7V7QMB3_9FIRM</name>
<dbReference type="PANTHER" id="PTHR30250:SF21">
    <property type="entry name" value="LIPID II FLIPPASE MURJ"/>
    <property type="match status" value="1"/>
</dbReference>
<feature type="transmembrane region" description="Helical" evidence="8">
    <location>
        <begin position="87"/>
        <end position="109"/>
    </location>
</feature>
<feature type="transmembrane region" description="Helical" evidence="8">
    <location>
        <begin position="372"/>
        <end position="393"/>
    </location>
</feature>
<evidence type="ECO:0000256" key="6">
    <source>
        <dbReference type="ARBA" id="ARBA00022989"/>
    </source>
</evidence>
<dbReference type="PANTHER" id="PTHR30250">
    <property type="entry name" value="PST FAMILY PREDICTED COLANIC ACID TRANSPORTER"/>
    <property type="match status" value="1"/>
</dbReference>
<dbReference type="EMBL" id="WAGX01000004">
    <property type="protein sequence ID" value="KAB1439801.1"/>
    <property type="molecule type" value="Genomic_DNA"/>
</dbReference>
<evidence type="ECO:0000313" key="10">
    <source>
        <dbReference type="Proteomes" id="UP000461768"/>
    </source>
</evidence>
<reference evidence="9 10" key="2">
    <citation type="submission" date="2020-02" db="EMBL/GenBank/DDBJ databases">
        <title>Candidatus Galacturonibacter soehngenii shows hetero-acetogenic catabolism of galacturonic acid but lacks a canonical carbon monoxide dehydrogenase/acetyl-CoA synthase complex.</title>
        <authorList>
            <person name="Diender M."/>
            <person name="Stouten G.R."/>
            <person name="Petersen J.F."/>
            <person name="Nielsen P.H."/>
            <person name="Dueholm M.S."/>
            <person name="Pronk J.T."/>
            <person name="Van Loosdrecht M.C.M."/>
        </authorList>
    </citation>
    <scope>NUCLEOTIDE SEQUENCE [LARGE SCALE GENOMIC DNA]</scope>
    <source>
        <strain evidence="9">GalUA</strain>
    </source>
</reference>
<keyword evidence="7 8" id="KW-0472">Membrane</keyword>
<evidence type="ECO:0000256" key="2">
    <source>
        <dbReference type="ARBA" id="ARBA00022475"/>
    </source>
</evidence>
<dbReference type="GO" id="GO:0008360">
    <property type="term" value="P:regulation of cell shape"/>
    <property type="evidence" value="ECO:0007669"/>
    <property type="project" value="UniProtKB-KW"/>
</dbReference>
<reference evidence="9 10" key="1">
    <citation type="submission" date="2019-09" db="EMBL/GenBank/DDBJ databases">
        <authorList>
            <person name="Valk L.C."/>
        </authorList>
    </citation>
    <scope>NUCLEOTIDE SEQUENCE [LARGE SCALE GENOMIC DNA]</scope>
    <source>
        <strain evidence="9">GalUA</strain>
    </source>
</reference>